<name>A0A3E1Y464_9BACT</name>
<keyword evidence="2" id="KW-1185">Reference proteome</keyword>
<evidence type="ECO:0000313" key="1">
    <source>
        <dbReference type="EMBL" id="RFS19443.1"/>
    </source>
</evidence>
<protein>
    <submittedName>
        <fullName evidence="1">Uncharacterized protein</fullName>
    </submittedName>
</protein>
<evidence type="ECO:0000313" key="2">
    <source>
        <dbReference type="Proteomes" id="UP000260644"/>
    </source>
</evidence>
<sequence>MSSGVVAAPGPSTPNNISIKTVMEESDKLFQTSSRFEADYNFSVKPVLKLGNGNRKGRFYYKINTSLYAC</sequence>
<dbReference type="AlphaFoldDB" id="A0A3E1Y464"/>
<reference evidence="1 2" key="1">
    <citation type="submission" date="2018-07" db="EMBL/GenBank/DDBJ databases">
        <title>Chitinophaga K2CV101002-2 sp. nov., isolated from a monsoon evergreen broad-leaved forest soil.</title>
        <authorList>
            <person name="Lv Y."/>
        </authorList>
    </citation>
    <scope>NUCLEOTIDE SEQUENCE [LARGE SCALE GENOMIC DNA]</scope>
    <source>
        <strain evidence="1 2">GDMCC 1.1288</strain>
    </source>
</reference>
<proteinExistence type="predicted"/>
<comment type="caution">
    <text evidence="1">The sequence shown here is derived from an EMBL/GenBank/DDBJ whole genome shotgun (WGS) entry which is preliminary data.</text>
</comment>
<accession>A0A3E1Y464</accession>
<dbReference type="EMBL" id="QPMM01000013">
    <property type="protein sequence ID" value="RFS19443.1"/>
    <property type="molecule type" value="Genomic_DNA"/>
</dbReference>
<gene>
    <name evidence="1" type="ORF">DVR12_22675</name>
</gene>
<organism evidence="1 2">
    <name type="scientific">Chitinophaga silvatica</name>
    <dbReference type="NCBI Taxonomy" id="2282649"/>
    <lineage>
        <taxon>Bacteria</taxon>
        <taxon>Pseudomonadati</taxon>
        <taxon>Bacteroidota</taxon>
        <taxon>Chitinophagia</taxon>
        <taxon>Chitinophagales</taxon>
        <taxon>Chitinophagaceae</taxon>
        <taxon>Chitinophaga</taxon>
    </lineage>
</organism>
<dbReference type="Proteomes" id="UP000260644">
    <property type="component" value="Unassembled WGS sequence"/>
</dbReference>